<protein>
    <recommendedName>
        <fullName evidence="3">Cytochrome oxidase subunit II copper A binding domain-containing protein</fullName>
    </recommendedName>
</protein>
<gene>
    <name evidence="4" type="ORF">GCM10007350_14470</name>
</gene>
<sequence length="109" mass="11770">MMQRRNFIRMLLGGGMLVVPAFRASAGERVVHLAAKRFEYMPPALAIPAGEAVVLEVTVSDVVMGFNLPDLKLRTDLVPGQPARLHIPPQSVGELVFTVTSSAARGMKT</sequence>
<dbReference type="RefSeq" id="WP_189459508.1">
    <property type="nucleotide sequence ID" value="NZ_BMYO01000003.1"/>
</dbReference>
<name>A0ABQ3GY45_9NEIS</name>
<feature type="signal peptide" evidence="2">
    <location>
        <begin position="1"/>
        <end position="26"/>
    </location>
</feature>
<feature type="domain" description="Cytochrome oxidase subunit II copper A binding" evidence="3">
    <location>
        <begin position="22"/>
        <end position="109"/>
    </location>
</feature>
<comment type="caution">
    <text evidence="4">The sequence shown here is derived from an EMBL/GenBank/DDBJ whole genome shotgun (WGS) entry which is preliminary data.</text>
</comment>
<accession>A0ABQ3GY45</accession>
<dbReference type="Pfam" id="PF13473">
    <property type="entry name" value="Cupredoxin_1"/>
    <property type="match status" value="1"/>
</dbReference>
<comment type="subcellular location">
    <subcellularLocation>
        <location evidence="1">Cell outer membrane</location>
        <topology evidence="1">Lipid-anchor</topology>
    </subcellularLocation>
</comment>
<keyword evidence="2" id="KW-0732">Signal</keyword>
<dbReference type="Proteomes" id="UP000604737">
    <property type="component" value="Unassembled WGS sequence"/>
</dbReference>
<proteinExistence type="predicted"/>
<dbReference type="InterPro" id="IPR028096">
    <property type="entry name" value="EfeO_Cupredoxin"/>
</dbReference>
<evidence type="ECO:0000256" key="2">
    <source>
        <dbReference type="SAM" id="SignalP"/>
    </source>
</evidence>
<dbReference type="InterPro" id="IPR008972">
    <property type="entry name" value="Cupredoxin"/>
</dbReference>
<dbReference type="InterPro" id="IPR002429">
    <property type="entry name" value="CcO_II-like_C"/>
</dbReference>
<evidence type="ECO:0000313" key="4">
    <source>
        <dbReference type="EMBL" id="GHD60826.1"/>
    </source>
</evidence>
<evidence type="ECO:0000259" key="3">
    <source>
        <dbReference type="PROSITE" id="PS50857"/>
    </source>
</evidence>
<evidence type="ECO:0000256" key="1">
    <source>
        <dbReference type="ARBA" id="ARBA00004459"/>
    </source>
</evidence>
<dbReference type="EMBL" id="BMYO01000003">
    <property type="protein sequence ID" value="GHD60826.1"/>
    <property type="molecule type" value="Genomic_DNA"/>
</dbReference>
<keyword evidence="5" id="KW-1185">Reference proteome</keyword>
<dbReference type="PROSITE" id="PS50857">
    <property type="entry name" value="COX2_CUA"/>
    <property type="match status" value="1"/>
</dbReference>
<dbReference type="Gene3D" id="2.60.40.420">
    <property type="entry name" value="Cupredoxins - blue copper proteins"/>
    <property type="match status" value="1"/>
</dbReference>
<feature type="chain" id="PRO_5045752039" description="Cytochrome oxidase subunit II copper A binding domain-containing protein" evidence="2">
    <location>
        <begin position="27"/>
        <end position="109"/>
    </location>
</feature>
<dbReference type="SUPFAM" id="SSF49503">
    <property type="entry name" value="Cupredoxins"/>
    <property type="match status" value="1"/>
</dbReference>
<reference evidence="5" key="1">
    <citation type="journal article" date="2019" name="Int. J. Syst. Evol. Microbiol.">
        <title>The Global Catalogue of Microorganisms (GCM) 10K type strain sequencing project: providing services to taxonomists for standard genome sequencing and annotation.</title>
        <authorList>
            <consortium name="The Broad Institute Genomics Platform"/>
            <consortium name="The Broad Institute Genome Sequencing Center for Infectious Disease"/>
            <person name="Wu L."/>
            <person name="Ma J."/>
        </authorList>
    </citation>
    <scope>NUCLEOTIDE SEQUENCE [LARGE SCALE GENOMIC DNA]</scope>
    <source>
        <strain evidence="5">KCTC 23701</strain>
    </source>
</reference>
<organism evidence="4 5">
    <name type="scientific">Jeongeupia chitinilytica</name>
    <dbReference type="NCBI Taxonomy" id="1041641"/>
    <lineage>
        <taxon>Bacteria</taxon>
        <taxon>Pseudomonadati</taxon>
        <taxon>Pseudomonadota</taxon>
        <taxon>Betaproteobacteria</taxon>
        <taxon>Neisseriales</taxon>
        <taxon>Chitinibacteraceae</taxon>
        <taxon>Jeongeupia</taxon>
    </lineage>
</organism>
<evidence type="ECO:0000313" key="5">
    <source>
        <dbReference type="Proteomes" id="UP000604737"/>
    </source>
</evidence>